<dbReference type="AlphaFoldDB" id="A0A532V224"/>
<accession>A0A532V224</accession>
<name>A0A532V224_UNCL8</name>
<dbReference type="InterPro" id="IPR036116">
    <property type="entry name" value="FN3_sf"/>
</dbReference>
<dbReference type="Gene3D" id="3.40.50.410">
    <property type="entry name" value="von Willebrand factor, type A domain"/>
    <property type="match status" value="1"/>
</dbReference>
<evidence type="ECO:0000313" key="3">
    <source>
        <dbReference type="Proteomes" id="UP000319619"/>
    </source>
</evidence>
<dbReference type="InterPro" id="IPR013783">
    <property type="entry name" value="Ig-like_fold"/>
</dbReference>
<dbReference type="SMART" id="SM00327">
    <property type="entry name" value="VWA"/>
    <property type="match status" value="1"/>
</dbReference>
<evidence type="ECO:0000313" key="2">
    <source>
        <dbReference type="EMBL" id="TKJ41182.1"/>
    </source>
</evidence>
<dbReference type="Pfam" id="PF00092">
    <property type="entry name" value="VWA"/>
    <property type="match status" value="1"/>
</dbReference>
<evidence type="ECO:0000259" key="1">
    <source>
        <dbReference type="PROSITE" id="PS50234"/>
    </source>
</evidence>
<protein>
    <recommendedName>
        <fullName evidence="1">VWFA domain-containing protein</fullName>
    </recommendedName>
</protein>
<dbReference type="EMBL" id="NJBN01000003">
    <property type="protein sequence ID" value="TKJ41182.1"/>
    <property type="molecule type" value="Genomic_DNA"/>
</dbReference>
<organism evidence="2 3">
    <name type="scientific">candidate division LCP-89 bacterium B3_LCP</name>
    <dbReference type="NCBI Taxonomy" id="2012998"/>
    <lineage>
        <taxon>Bacteria</taxon>
        <taxon>Pseudomonadati</taxon>
        <taxon>Bacteria division LCP-89</taxon>
    </lineage>
</organism>
<dbReference type="PANTHER" id="PTHR10579:SF43">
    <property type="entry name" value="ZINC FINGER (C3HC4-TYPE RING FINGER) FAMILY PROTEIN"/>
    <property type="match status" value="1"/>
</dbReference>
<dbReference type="PANTHER" id="PTHR10579">
    <property type="entry name" value="CALCIUM-ACTIVATED CHLORIDE CHANNEL REGULATOR"/>
    <property type="match status" value="1"/>
</dbReference>
<dbReference type="SUPFAM" id="SSF49265">
    <property type="entry name" value="Fibronectin type III"/>
    <property type="match status" value="1"/>
</dbReference>
<dbReference type="InterPro" id="IPR002035">
    <property type="entry name" value="VWF_A"/>
</dbReference>
<dbReference type="InterPro" id="IPR051266">
    <property type="entry name" value="CLCR"/>
</dbReference>
<gene>
    <name evidence="2" type="ORF">CEE37_05825</name>
</gene>
<sequence length="1006" mass="108085">MMSILHRSLILLTAGFLLLLTVDTIQAQIAFSPDGTFMKVYSPCAFDQGLFPDAVYQEVGNLIQEQDYNVTTVIYRDATSEDDDCGSCTLDNFINCGLGGFVYFYSHGSASSVAGIYLDTQQAVVDWEGGDPGDPNIEVGQSSAYSWAYYAVVFPDWFEQEWQDYLDQSRAITIISTCHGHPATTSKVVSSTNDGGVCFGYIDSPNVSTNQFNNSRLLTRMNGTSDNAERRTAGRAWDSGSGYQEGFNMFGNPHITLCPATEEYYPQDGMVVSSSGRGYFETDTYCTEDASAEEALTFQTVGNVTIDNVHWVGSGQVNRIEFDWDGNGYFEVTTTAHADKFKSWGAAVSNSHALDGDRVSPNGDDVEFEFFAGSVDVALVIDKSGSMGSGYSNYIVPAKIAASTFVGFMQVGDNLAVVSFNSGQTVNFPMTMITSPATIAAAQSAIAPISAGGSTAIGGAMTAGQGQLNIVDEGFPQAMVLLSDGYETAGPYVSQVIGSIRDNVDIYTIALGPDSDQGLLNSIAATTSGIYLYAPGGSDLLALYNIIRSAVVGQQTIVMDGGTIDQGENLFHSVLIDQLAFFVNFSMVFEGSDVDLELITPSGLTIDSAAASLDPDIDFTEGSTYDYYIVHSPEAGEWQLSVIGTDLPAPEHYTISVQGFSTLTMDAYLDKGEYDENQPILVGAEVTEEGQIITGSSVWVEVQVPTTLASNYILGYNPAHEVERDLNNPIGSKLPVPYYLASPDSLTLYDDGIHGDAEAGDGIYGNYFTNTENTGSYTFTVYASGVGNLGGQFTRESTFSTFVSASNRPAAPLPVTPINGAIGLPASPMLVWTSITDANSYSLQLSTEYDFSTTILDTTGLIDSTFAVVGLGNNAQYYWRVSSVNYYGTSDWSIVNSFQTITNLNDVVVYPNPYKPHSGLGHTGISFGHPTDATKRLTVPATVEIYTIAGEKVRTLKEPESDGDPNGIIEWDVTNDSGEDVVSGIYLYRISNPSDEEIIGKLAIIR</sequence>
<dbReference type="SUPFAM" id="SSF53300">
    <property type="entry name" value="vWA-like"/>
    <property type="match status" value="1"/>
</dbReference>
<feature type="domain" description="VWFA" evidence="1">
    <location>
        <begin position="376"/>
        <end position="551"/>
    </location>
</feature>
<dbReference type="Gene3D" id="2.60.40.4070">
    <property type="match status" value="1"/>
</dbReference>
<proteinExistence type="predicted"/>
<dbReference type="CDD" id="cd00198">
    <property type="entry name" value="vWFA"/>
    <property type="match status" value="1"/>
</dbReference>
<dbReference type="PROSITE" id="PS50234">
    <property type="entry name" value="VWFA"/>
    <property type="match status" value="1"/>
</dbReference>
<dbReference type="Gene3D" id="2.60.40.10">
    <property type="entry name" value="Immunoglobulins"/>
    <property type="match status" value="1"/>
</dbReference>
<comment type="caution">
    <text evidence="2">The sequence shown here is derived from an EMBL/GenBank/DDBJ whole genome shotgun (WGS) entry which is preliminary data.</text>
</comment>
<reference evidence="2 3" key="1">
    <citation type="submission" date="2017-06" db="EMBL/GenBank/DDBJ databases">
        <title>Novel microbial phyla capable of carbon fixation and sulfur reduction in deep-sea sediments.</title>
        <authorList>
            <person name="Huang J."/>
            <person name="Baker B."/>
            <person name="Wang Y."/>
        </authorList>
    </citation>
    <scope>NUCLEOTIDE SEQUENCE [LARGE SCALE GENOMIC DNA]</scope>
    <source>
        <strain evidence="2">B3_LCP</strain>
    </source>
</reference>
<dbReference type="NCBIfam" id="NF041940">
    <property type="entry name" value="choice_anch_X"/>
    <property type="match status" value="1"/>
</dbReference>
<dbReference type="InterPro" id="IPR036465">
    <property type="entry name" value="vWFA_dom_sf"/>
</dbReference>
<dbReference type="Proteomes" id="UP000319619">
    <property type="component" value="Unassembled WGS sequence"/>
</dbReference>